<feature type="transmembrane region" description="Helical" evidence="1">
    <location>
        <begin position="85"/>
        <end position="102"/>
    </location>
</feature>
<dbReference type="Proteomes" id="UP000054408">
    <property type="component" value="Unassembled WGS sequence"/>
</dbReference>
<keyword evidence="1" id="KW-0812">Transmembrane</keyword>
<feature type="transmembrane region" description="Helical" evidence="1">
    <location>
        <begin position="122"/>
        <end position="143"/>
    </location>
</feature>
<accession>A0A0L0DKG4</accession>
<dbReference type="GeneID" id="25567239"/>
<sequence length="464" mass="49035">MLTAETQNWNHGVALAVAVVAQQLLGMTYYGPIFGNAYVKARGVTWKDLEGLNMTKALTLAVLSSAVFAEVVSHIVASTTSLADAVHMVIWLWLGVNVTTIANKGGWDEESYTHMALTCGWILVQYLTVLIAATLLTAATVAAKTDESARVLLKYYDAELGIASNFVLINATGVSSVVGKAVRSGPARPTTHAVAGHSAYVADASMDQLLVMHTSAKIGEDPVLEVQSTLVRSSSVETVTLYSALMLNKHSFVSLARSWVEETYVVARSSISYQQTLVSQLPLSQPAAKIKSVYALAHDNSTYFSYNGTHFTGNNVVTGNVTYVAPSAIDMISLNTVLDAEGNGMGFAISDGAIHVATINPMTGRGRYGARVDIAFAAGDELMASFPSDACGTPTSKYIFAAIVPTATQQVTIYVIVPSTGTIVTTVSPSDLTTILGVPLTTTLAPLAIILPKPATPCRSPAHR</sequence>
<proteinExistence type="predicted"/>
<organism evidence="2 3">
    <name type="scientific">Thecamonas trahens ATCC 50062</name>
    <dbReference type="NCBI Taxonomy" id="461836"/>
    <lineage>
        <taxon>Eukaryota</taxon>
        <taxon>Apusozoa</taxon>
        <taxon>Apusomonadida</taxon>
        <taxon>Apusomonadidae</taxon>
        <taxon>Thecamonas</taxon>
    </lineage>
</organism>
<dbReference type="Pfam" id="PF08570">
    <property type="entry name" value="DUF1761"/>
    <property type="match status" value="1"/>
</dbReference>
<keyword evidence="1" id="KW-0472">Membrane</keyword>
<reference evidence="2 3" key="1">
    <citation type="submission" date="2010-05" db="EMBL/GenBank/DDBJ databases">
        <title>The Genome Sequence of Thecamonas trahens ATCC 50062.</title>
        <authorList>
            <consortium name="The Broad Institute Genome Sequencing Platform"/>
            <person name="Russ C."/>
            <person name="Cuomo C."/>
            <person name="Shea T."/>
            <person name="Young S.K."/>
            <person name="Zeng Q."/>
            <person name="Koehrsen M."/>
            <person name="Haas B."/>
            <person name="Borodovsky M."/>
            <person name="Guigo R."/>
            <person name="Alvarado L."/>
            <person name="Berlin A."/>
            <person name="Bochicchio J."/>
            <person name="Borenstein D."/>
            <person name="Chapman S."/>
            <person name="Chen Z."/>
            <person name="Freedman E."/>
            <person name="Gellesch M."/>
            <person name="Goldberg J."/>
            <person name="Griggs A."/>
            <person name="Gujja S."/>
            <person name="Heilman E."/>
            <person name="Heiman D."/>
            <person name="Hepburn T."/>
            <person name="Howarth C."/>
            <person name="Jen D."/>
            <person name="Larson L."/>
            <person name="Mehta T."/>
            <person name="Park D."/>
            <person name="Pearson M."/>
            <person name="Roberts A."/>
            <person name="Saif S."/>
            <person name="Shenoy N."/>
            <person name="Sisk P."/>
            <person name="Stolte C."/>
            <person name="Sykes S."/>
            <person name="Thomson T."/>
            <person name="Walk T."/>
            <person name="White J."/>
            <person name="Yandava C."/>
            <person name="Burger G."/>
            <person name="Gray M.W."/>
            <person name="Holland P.W.H."/>
            <person name="King N."/>
            <person name="Lang F.B.F."/>
            <person name="Roger A.J."/>
            <person name="Ruiz-Trillo I."/>
            <person name="Lander E."/>
            <person name="Nusbaum C."/>
        </authorList>
    </citation>
    <scope>NUCLEOTIDE SEQUENCE [LARGE SCALE GENOMIC DNA]</scope>
    <source>
        <strain evidence="2 3">ATCC 50062</strain>
    </source>
</reference>
<evidence type="ECO:0000256" key="1">
    <source>
        <dbReference type="SAM" id="Phobius"/>
    </source>
</evidence>
<evidence type="ECO:0000313" key="2">
    <source>
        <dbReference type="EMBL" id="KNC52700.1"/>
    </source>
</evidence>
<keyword evidence="3" id="KW-1185">Reference proteome</keyword>
<dbReference type="RefSeq" id="XP_013755021.1">
    <property type="nucleotide sequence ID" value="XM_013899567.1"/>
</dbReference>
<feature type="transmembrane region" description="Helical" evidence="1">
    <location>
        <begin position="54"/>
        <end position="73"/>
    </location>
</feature>
<keyword evidence="1" id="KW-1133">Transmembrane helix</keyword>
<dbReference type="EMBL" id="GL349475">
    <property type="protein sequence ID" value="KNC52700.1"/>
    <property type="molecule type" value="Genomic_DNA"/>
</dbReference>
<gene>
    <name evidence="2" type="ORF">AMSG_08576</name>
</gene>
<name>A0A0L0DKG4_THETB</name>
<feature type="transmembrane region" description="Helical" evidence="1">
    <location>
        <begin position="12"/>
        <end position="34"/>
    </location>
</feature>
<dbReference type="InterPro" id="IPR013879">
    <property type="entry name" value="DUF1761"/>
</dbReference>
<evidence type="ECO:0000313" key="3">
    <source>
        <dbReference type="Proteomes" id="UP000054408"/>
    </source>
</evidence>
<dbReference type="AlphaFoldDB" id="A0A0L0DKG4"/>
<protein>
    <submittedName>
        <fullName evidence="2">Uncharacterized protein</fullName>
    </submittedName>
</protein>